<evidence type="ECO:0008006" key="2">
    <source>
        <dbReference type="Google" id="ProtNLM"/>
    </source>
</evidence>
<name>A0A3B1AK72_9ZZZZ</name>
<dbReference type="EMBL" id="UOFV01000450">
    <property type="protein sequence ID" value="VAX04132.1"/>
    <property type="molecule type" value="Genomic_DNA"/>
</dbReference>
<gene>
    <name evidence="1" type="ORF">MNBD_GAMMA19-1611</name>
</gene>
<sequence>MCLLYVLPTQADTTINVAASLLNFDYEEFDESGNSFNTEKGIIPGTFIYISSSGKSSRLTNSAGVELYGGQVNYDGQTQSGILLTTDTNETIYRLFYKLDWSPENYGVSVYGKATWQQWDRDILSNRLTSGLFERYQWWAFELGFSLPLHKDNKNTWLFELGASRIRNGTIQINLDRQGFGRPELDLGNGSGFTAAMHYQFTMSARSEIGFELRHQRWTFSRSNTKTISNGSILLEITEPRSVSQHSSASVTFRYYYF</sequence>
<accession>A0A3B1AK72</accession>
<evidence type="ECO:0000313" key="1">
    <source>
        <dbReference type="EMBL" id="VAX04132.1"/>
    </source>
</evidence>
<reference evidence="1" key="1">
    <citation type="submission" date="2018-06" db="EMBL/GenBank/DDBJ databases">
        <authorList>
            <person name="Zhirakovskaya E."/>
        </authorList>
    </citation>
    <scope>NUCLEOTIDE SEQUENCE</scope>
</reference>
<proteinExistence type="predicted"/>
<organism evidence="1">
    <name type="scientific">hydrothermal vent metagenome</name>
    <dbReference type="NCBI Taxonomy" id="652676"/>
    <lineage>
        <taxon>unclassified sequences</taxon>
        <taxon>metagenomes</taxon>
        <taxon>ecological metagenomes</taxon>
    </lineage>
</organism>
<dbReference type="AlphaFoldDB" id="A0A3B1AK72"/>
<protein>
    <recommendedName>
        <fullName evidence="2">Outer membrane protein beta-barrel domain-containing protein</fullName>
    </recommendedName>
</protein>